<gene>
    <name evidence="2" type="ORF">KB449_16360</name>
</gene>
<organism evidence="2 3">
    <name type="scientific">Cohnella hashimotonis</name>
    <dbReference type="NCBI Taxonomy" id="2826895"/>
    <lineage>
        <taxon>Bacteria</taxon>
        <taxon>Bacillati</taxon>
        <taxon>Bacillota</taxon>
        <taxon>Bacilli</taxon>
        <taxon>Bacillales</taxon>
        <taxon>Paenibacillaceae</taxon>
        <taxon>Cohnella</taxon>
    </lineage>
</organism>
<evidence type="ECO:0000313" key="3">
    <source>
        <dbReference type="Proteomes" id="UP001161691"/>
    </source>
</evidence>
<keyword evidence="3" id="KW-1185">Reference proteome</keyword>
<protein>
    <submittedName>
        <fullName evidence="2">IS1595 family transposase</fullName>
    </submittedName>
</protein>
<dbReference type="InterPro" id="IPR024442">
    <property type="entry name" value="Transposase_Zn_ribbon"/>
</dbReference>
<dbReference type="EMBL" id="JAGRPV010000001">
    <property type="protein sequence ID" value="MDI4646551.1"/>
    <property type="molecule type" value="Genomic_DNA"/>
</dbReference>
<evidence type="ECO:0000259" key="1">
    <source>
        <dbReference type="Pfam" id="PF12760"/>
    </source>
</evidence>
<comment type="caution">
    <text evidence="2">The sequence shown here is derived from an EMBL/GenBank/DDBJ whole genome shotgun (WGS) entry which is preliminary data.</text>
</comment>
<name>A0ABT6TI83_9BACL</name>
<dbReference type="Proteomes" id="UP001161691">
    <property type="component" value="Unassembled WGS sequence"/>
</dbReference>
<accession>A0ABT6TI83</accession>
<proteinExistence type="predicted"/>
<evidence type="ECO:0000313" key="2">
    <source>
        <dbReference type="EMBL" id="MDI4646551.1"/>
    </source>
</evidence>
<feature type="domain" description="Transposase zinc-ribbon" evidence="1">
    <location>
        <begin position="107"/>
        <end position="153"/>
    </location>
</feature>
<dbReference type="Pfam" id="PF12760">
    <property type="entry name" value="Zn_ribbon_IS1595"/>
    <property type="match status" value="1"/>
</dbReference>
<sequence>MLFSPFTDLIPFAQFSERHLRISDFTTLMLFAQFCRMRLVVPFLDLIPFAQGEVIRLIELIPIAHIFHGKRLTRTNVRSKIRTNVPIMRGEEMSFFAFPEGSWETWTEDRCVEALFNARWPDGFRCPRCSYAHCSVIRSRKYPLYVCSSCRHQTSVTAGTVFHGTRTPLRMWFRAMIWLVEEATSVELSDLLGVTYKTAWLIGHKLRDALTQEANEQQLSGVVAVTGGIYGWRRASSSLEMKPTDQPVAIGGTMDSDQEIREIKMEHLDRRDSGNSRLISRFAHMKFSDFYVSDDVKAVKAFPYFGMNKLAPLSAALTHVFRWLDHTLQGIGPKHLQAYLNHQSFVYNMAKKASKVVPYLLRLCAISDRITYRELTGAS</sequence>
<dbReference type="RefSeq" id="WP_282909390.1">
    <property type="nucleotide sequence ID" value="NZ_JAGRPV010000001.1"/>
</dbReference>
<reference evidence="2" key="1">
    <citation type="submission" date="2023-04" db="EMBL/GenBank/DDBJ databases">
        <title>Comparative genomic analysis of Cohnella hashimotonis sp. nov., isolated from the International Space Station.</title>
        <authorList>
            <person name="Venkateswaran K."/>
            <person name="Simpson A."/>
        </authorList>
    </citation>
    <scope>NUCLEOTIDE SEQUENCE</scope>
    <source>
        <strain evidence="2">F6_2S_P_1</strain>
    </source>
</reference>